<dbReference type="Proteomes" id="UP001333818">
    <property type="component" value="Unassembled WGS sequence"/>
</dbReference>
<reference evidence="1" key="1">
    <citation type="submission" date="2024-01" db="EMBL/GenBank/DDBJ databases">
        <title>Bank of Algae and Cyanobacteria of the Azores (BACA) strain genomes.</title>
        <authorList>
            <person name="Luz R."/>
            <person name="Cordeiro R."/>
            <person name="Fonseca A."/>
            <person name="Goncalves V."/>
        </authorList>
    </citation>
    <scope>NUCLEOTIDE SEQUENCE</scope>
    <source>
        <strain evidence="1">BACA0141</strain>
    </source>
</reference>
<evidence type="ECO:0000313" key="2">
    <source>
        <dbReference type="Proteomes" id="UP001333818"/>
    </source>
</evidence>
<protein>
    <submittedName>
        <fullName evidence="1">Uncharacterized protein</fullName>
    </submittedName>
</protein>
<organism evidence="1 2">
    <name type="scientific">Tumidithrix elongata BACA0141</name>
    <dbReference type="NCBI Taxonomy" id="2716417"/>
    <lineage>
        <taxon>Bacteria</taxon>
        <taxon>Bacillati</taxon>
        <taxon>Cyanobacteriota</taxon>
        <taxon>Cyanophyceae</taxon>
        <taxon>Pseudanabaenales</taxon>
        <taxon>Pseudanabaenaceae</taxon>
        <taxon>Tumidithrix</taxon>
        <taxon>Tumidithrix elongata</taxon>
    </lineage>
</organism>
<dbReference type="RefSeq" id="WP_330485613.1">
    <property type="nucleotide sequence ID" value="NZ_JAZBJZ010000116.1"/>
</dbReference>
<comment type="caution">
    <text evidence="1">The sequence shown here is derived from an EMBL/GenBank/DDBJ whole genome shotgun (WGS) entry which is preliminary data.</text>
</comment>
<evidence type="ECO:0000313" key="1">
    <source>
        <dbReference type="EMBL" id="MEE3719177.1"/>
    </source>
</evidence>
<proteinExistence type="predicted"/>
<accession>A0AAW9Q1Q5</accession>
<dbReference type="EMBL" id="JAZBJZ010000116">
    <property type="protein sequence ID" value="MEE3719177.1"/>
    <property type="molecule type" value="Genomic_DNA"/>
</dbReference>
<sequence length="66" mass="7459">MKVGDQVRIRSLSGSWNRKKGQVVKLAPCDSALNKEKSSCEYLVSFEVSTGRYVSNWFMTNDLEAI</sequence>
<dbReference type="AlphaFoldDB" id="A0AAW9Q1Q5"/>
<gene>
    <name evidence="1" type="ORF">V2H45_20740</name>
</gene>
<name>A0AAW9Q1Q5_9CYAN</name>
<keyword evidence="2" id="KW-1185">Reference proteome</keyword>